<reference evidence="1 2" key="1">
    <citation type="submission" date="2023-03" db="EMBL/GenBank/DDBJ databases">
        <title>Draft genome sequence of Streptomyces sp. RB6PN23 isolated from peat swamp forest in Thailand.</title>
        <authorList>
            <person name="Klaysubun C."/>
            <person name="Duangmal K."/>
        </authorList>
    </citation>
    <scope>NUCLEOTIDE SEQUENCE [LARGE SCALE GENOMIC DNA]</scope>
    <source>
        <strain evidence="1 2">RB6PN23</strain>
    </source>
</reference>
<sequence length="60" mass="6625">MANQLGVCNPSGFAYSYHLRAPQNNIWACSVPPGFTFDQTRNQLGVCNPSGFAYSYHLRG</sequence>
<dbReference type="EMBL" id="JARJBC010000048">
    <property type="protein sequence ID" value="MDF3294384.1"/>
    <property type="molecule type" value="Genomic_DNA"/>
</dbReference>
<proteinExistence type="predicted"/>
<evidence type="ECO:0000313" key="1">
    <source>
        <dbReference type="EMBL" id="MDF3294384.1"/>
    </source>
</evidence>
<comment type="caution">
    <text evidence="1">The sequence shown here is derived from an EMBL/GenBank/DDBJ whole genome shotgun (WGS) entry which is preliminary data.</text>
</comment>
<evidence type="ECO:0000313" key="2">
    <source>
        <dbReference type="Proteomes" id="UP001216579"/>
    </source>
</evidence>
<keyword evidence="2" id="KW-1185">Reference proteome</keyword>
<gene>
    <name evidence="1" type="ORF">P3G67_35385</name>
</gene>
<dbReference type="RefSeq" id="WP_276097182.1">
    <property type="nucleotide sequence ID" value="NZ_JARJBC010000048.1"/>
</dbReference>
<accession>A0ABT5ZXX8</accession>
<organism evidence="1 2">
    <name type="scientific">Streptomyces silvisoli</name>
    <dbReference type="NCBI Taxonomy" id="3034235"/>
    <lineage>
        <taxon>Bacteria</taxon>
        <taxon>Bacillati</taxon>
        <taxon>Actinomycetota</taxon>
        <taxon>Actinomycetes</taxon>
        <taxon>Kitasatosporales</taxon>
        <taxon>Streptomycetaceae</taxon>
        <taxon>Streptomyces</taxon>
    </lineage>
</organism>
<protein>
    <submittedName>
        <fullName evidence="1">Uncharacterized protein</fullName>
    </submittedName>
</protein>
<dbReference type="Proteomes" id="UP001216579">
    <property type="component" value="Unassembled WGS sequence"/>
</dbReference>
<name>A0ABT5ZXX8_9ACTN</name>